<dbReference type="AlphaFoldDB" id="A0A232F0X6"/>
<evidence type="ECO:0000256" key="9">
    <source>
        <dbReference type="ARBA" id="ARBA00023002"/>
    </source>
</evidence>
<keyword evidence="11 14" id="KW-0503">Monooxygenase</keyword>
<dbReference type="InterPro" id="IPR036396">
    <property type="entry name" value="Cyt_P450_sf"/>
</dbReference>
<dbReference type="STRING" id="543379.A0A232F0X6"/>
<dbReference type="OrthoDB" id="2789670at2759"/>
<dbReference type="FunFam" id="1.10.630.10:FF:000042">
    <property type="entry name" value="Cytochrome P450"/>
    <property type="match status" value="1"/>
</dbReference>
<evidence type="ECO:0000313" key="16">
    <source>
        <dbReference type="Proteomes" id="UP000215335"/>
    </source>
</evidence>
<dbReference type="InterPro" id="IPR017972">
    <property type="entry name" value="Cyt_P450_CS"/>
</dbReference>
<keyword evidence="5 13" id="KW-0349">Heme</keyword>
<dbReference type="Gene3D" id="1.10.630.10">
    <property type="entry name" value="Cytochrome P450"/>
    <property type="match status" value="1"/>
</dbReference>
<dbReference type="PANTHER" id="PTHR24292:SF54">
    <property type="entry name" value="CYP9F3-RELATED"/>
    <property type="match status" value="1"/>
</dbReference>
<dbReference type="PRINTS" id="PR00385">
    <property type="entry name" value="P450"/>
</dbReference>
<dbReference type="Pfam" id="PF00067">
    <property type="entry name" value="p450"/>
    <property type="match status" value="1"/>
</dbReference>
<sequence>MFNLEQWIFCSKLFWFTLVTYILYLAYLKFIAFNYWKRKGIPHEEPVLIFGNLLKSSRGLISIGEDVRRNYEKFCEYPIHGIYMFSNPILMVNDPELIRVVLVKEFARFRDRGLYFDDKVDPLTSNLFFLPGEKWRKLRSKLTPTFTSGKLKHIYPLLQEIGDELAKVVEKSMTRSDIIEVKDLCARYTTDSIASIAFGVNCDSLNHPDSEFRKYGDMIVKKRSNIQLTFGMFSPSVLTFLRIPIIDKTVFNFFIKAFSDMVEYRKREKIVRNDFLHLLIQLIEKGHVDDMEGEKFENIGDDSKITLMEAYAQAFVFFFAGFETSSATIAYALYELAINPDIQNKVDEEIDELLNSVDGCSYDNCVNNMKYLDMVVYETLRKHPTSPFLNRVCVEECDFPEVNYRVPKGMRIIIPASGIMKNPRYFPNPEKFDPERFSSKNADSRSPYVYLPFGQGPRSCIGVRLGMIQTKIALIRLLSKFKLSPCEKTSIPLKYSSRSIVQVPADGIYLKVERRRSKKTPSSLFNSTE</sequence>
<accession>A0A232F0X6</accession>
<evidence type="ECO:0000256" key="7">
    <source>
        <dbReference type="ARBA" id="ARBA00022824"/>
    </source>
</evidence>
<dbReference type="InterPro" id="IPR050476">
    <property type="entry name" value="Insect_CytP450_Detox"/>
</dbReference>
<dbReference type="GO" id="GO:0020037">
    <property type="term" value="F:heme binding"/>
    <property type="evidence" value="ECO:0007669"/>
    <property type="project" value="InterPro"/>
</dbReference>
<dbReference type="GO" id="GO:0016705">
    <property type="term" value="F:oxidoreductase activity, acting on paired donors, with incorporation or reduction of molecular oxygen"/>
    <property type="evidence" value="ECO:0007669"/>
    <property type="project" value="InterPro"/>
</dbReference>
<dbReference type="EMBL" id="NNAY01001361">
    <property type="protein sequence ID" value="OXU24242.1"/>
    <property type="molecule type" value="Genomic_DNA"/>
</dbReference>
<keyword evidence="8" id="KW-0492">Microsome</keyword>
<evidence type="ECO:0000313" key="15">
    <source>
        <dbReference type="EMBL" id="OXU24242.1"/>
    </source>
</evidence>
<dbReference type="PROSITE" id="PS00086">
    <property type="entry name" value="CYTOCHROME_P450"/>
    <property type="match status" value="1"/>
</dbReference>
<dbReference type="GO" id="GO:0005789">
    <property type="term" value="C:endoplasmic reticulum membrane"/>
    <property type="evidence" value="ECO:0007669"/>
    <property type="project" value="UniProtKB-SubCell"/>
</dbReference>
<evidence type="ECO:0000256" key="13">
    <source>
        <dbReference type="PIRSR" id="PIRSR602401-1"/>
    </source>
</evidence>
<name>A0A232F0X6_9HYME</name>
<protein>
    <recommendedName>
        <fullName evidence="17">Cytochrome P450</fullName>
    </recommendedName>
</protein>
<proteinExistence type="inferred from homology"/>
<evidence type="ECO:0000256" key="14">
    <source>
        <dbReference type="RuleBase" id="RU000461"/>
    </source>
</evidence>
<keyword evidence="9 14" id="KW-0560">Oxidoreductase</keyword>
<evidence type="ECO:0000256" key="10">
    <source>
        <dbReference type="ARBA" id="ARBA00023004"/>
    </source>
</evidence>
<keyword evidence="12" id="KW-0472">Membrane</keyword>
<comment type="subcellular location">
    <subcellularLocation>
        <location evidence="3">Endoplasmic reticulum membrane</location>
        <topology evidence="3">Peripheral membrane protein</topology>
    </subcellularLocation>
    <subcellularLocation>
        <location evidence="2">Microsome membrane</location>
        <topology evidence="2">Peripheral membrane protein</topology>
    </subcellularLocation>
</comment>
<evidence type="ECO:0008006" key="17">
    <source>
        <dbReference type="Google" id="ProtNLM"/>
    </source>
</evidence>
<keyword evidence="6 13" id="KW-0479">Metal-binding</keyword>
<dbReference type="PANTHER" id="PTHR24292">
    <property type="entry name" value="CYTOCHROME P450"/>
    <property type="match status" value="1"/>
</dbReference>
<dbReference type="InterPro" id="IPR002401">
    <property type="entry name" value="Cyt_P450_E_grp-I"/>
</dbReference>
<evidence type="ECO:0000256" key="3">
    <source>
        <dbReference type="ARBA" id="ARBA00004406"/>
    </source>
</evidence>
<comment type="cofactor">
    <cofactor evidence="1 13">
        <name>heme</name>
        <dbReference type="ChEBI" id="CHEBI:30413"/>
    </cofactor>
</comment>
<dbReference type="SUPFAM" id="SSF48264">
    <property type="entry name" value="Cytochrome P450"/>
    <property type="match status" value="1"/>
</dbReference>
<dbReference type="GO" id="GO:0005506">
    <property type="term" value="F:iron ion binding"/>
    <property type="evidence" value="ECO:0007669"/>
    <property type="project" value="InterPro"/>
</dbReference>
<evidence type="ECO:0000256" key="12">
    <source>
        <dbReference type="ARBA" id="ARBA00023136"/>
    </source>
</evidence>
<keyword evidence="16" id="KW-1185">Reference proteome</keyword>
<dbReference type="Proteomes" id="UP000215335">
    <property type="component" value="Unassembled WGS sequence"/>
</dbReference>
<keyword evidence="7" id="KW-0256">Endoplasmic reticulum</keyword>
<feature type="binding site" description="axial binding residue" evidence="13">
    <location>
        <position position="460"/>
    </location>
    <ligand>
        <name>heme</name>
        <dbReference type="ChEBI" id="CHEBI:30413"/>
    </ligand>
    <ligandPart>
        <name>Fe</name>
        <dbReference type="ChEBI" id="CHEBI:18248"/>
    </ligandPart>
</feature>
<comment type="similarity">
    <text evidence="4 14">Belongs to the cytochrome P450 family.</text>
</comment>
<comment type="caution">
    <text evidence="15">The sequence shown here is derived from an EMBL/GenBank/DDBJ whole genome shotgun (WGS) entry which is preliminary data.</text>
</comment>
<organism evidence="15 16">
    <name type="scientific">Trichomalopsis sarcophagae</name>
    <dbReference type="NCBI Taxonomy" id="543379"/>
    <lineage>
        <taxon>Eukaryota</taxon>
        <taxon>Metazoa</taxon>
        <taxon>Ecdysozoa</taxon>
        <taxon>Arthropoda</taxon>
        <taxon>Hexapoda</taxon>
        <taxon>Insecta</taxon>
        <taxon>Pterygota</taxon>
        <taxon>Neoptera</taxon>
        <taxon>Endopterygota</taxon>
        <taxon>Hymenoptera</taxon>
        <taxon>Apocrita</taxon>
        <taxon>Proctotrupomorpha</taxon>
        <taxon>Chalcidoidea</taxon>
        <taxon>Pteromalidae</taxon>
        <taxon>Pteromalinae</taxon>
        <taxon>Trichomalopsis</taxon>
    </lineage>
</organism>
<evidence type="ECO:0000256" key="1">
    <source>
        <dbReference type="ARBA" id="ARBA00001971"/>
    </source>
</evidence>
<evidence type="ECO:0000256" key="4">
    <source>
        <dbReference type="ARBA" id="ARBA00010617"/>
    </source>
</evidence>
<gene>
    <name evidence="15" type="ORF">TSAR_001475</name>
</gene>
<dbReference type="CDD" id="cd11056">
    <property type="entry name" value="CYP6-like"/>
    <property type="match status" value="1"/>
</dbReference>
<dbReference type="GO" id="GO:0004497">
    <property type="term" value="F:monooxygenase activity"/>
    <property type="evidence" value="ECO:0007669"/>
    <property type="project" value="UniProtKB-KW"/>
</dbReference>
<reference evidence="15 16" key="1">
    <citation type="journal article" date="2017" name="Curr. Biol.">
        <title>The Evolution of Venom by Co-option of Single-Copy Genes.</title>
        <authorList>
            <person name="Martinson E.O."/>
            <person name="Mrinalini"/>
            <person name="Kelkar Y.D."/>
            <person name="Chang C.H."/>
            <person name="Werren J.H."/>
        </authorList>
    </citation>
    <scope>NUCLEOTIDE SEQUENCE [LARGE SCALE GENOMIC DNA]</scope>
    <source>
        <strain evidence="15 16">Alberta</strain>
        <tissue evidence="15">Whole body</tissue>
    </source>
</reference>
<evidence type="ECO:0000256" key="5">
    <source>
        <dbReference type="ARBA" id="ARBA00022617"/>
    </source>
</evidence>
<evidence type="ECO:0000256" key="2">
    <source>
        <dbReference type="ARBA" id="ARBA00004174"/>
    </source>
</evidence>
<evidence type="ECO:0000256" key="6">
    <source>
        <dbReference type="ARBA" id="ARBA00022723"/>
    </source>
</evidence>
<dbReference type="InterPro" id="IPR001128">
    <property type="entry name" value="Cyt_P450"/>
</dbReference>
<keyword evidence="10 13" id="KW-0408">Iron</keyword>
<evidence type="ECO:0000256" key="11">
    <source>
        <dbReference type="ARBA" id="ARBA00023033"/>
    </source>
</evidence>
<dbReference type="PRINTS" id="PR00463">
    <property type="entry name" value="EP450I"/>
</dbReference>
<evidence type="ECO:0000256" key="8">
    <source>
        <dbReference type="ARBA" id="ARBA00022848"/>
    </source>
</evidence>